<comment type="similarity">
    <text evidence="1">Belongs to the phage portal family. PBSX subfamily.</text>
</comment>
<dbReference type="InterPro" id="IPR006430">
    <property type="entry name" value="Phage_portal_PBSX"/>
</dbReference>
<dbReference type="InterPro" id="IPR030935">
    <property type="entry name" value="PBSX_Proteobac"/>
</dbReference>
<dbReference type="AlphaFoldDB" id="A0A1I7CPM4"/>
<dbReference type="PIRSF" id="PIRSF018494">
    <property type="entry name" value="PBSX_VPQ"/>
    <property type="match status" value="1"/>
</dbReference>
<dbReference type="InterPro" id="IPR006944">
    <property type="entry name" value="Phage/GTA_portal"/>
</dbReference>
<evidence type="ECO:0000256" key="1">
    <source>
        <dbReference type="ARBA" id="ARBA00006799"/>
    </source>
</evidence>
<dbReference type="OrthoDB" id="5449776at2"/>
<dbReference type="EMBL" id="FPAQ01000055">
    <property type="protein sequence ID" value="SFU01380.1"/>
    <property type="molecule type" value="Genomic_DNA"/>
</dbReference>
<gene>
    <name evidence="3" type="ORF">SAMN04487956_1551</name>
</gene>
<reference evidence="3 4" key="1">
    <citation type="submission" date="2016-10" db="EMBL/GenBank/DDBJ databases">
        <authorList>
            <person name="de Groot N.N."/>
        </authorList>
    </citation>
    <scope>NUCLEOTIDE SEQUENCE [LARGE SCALE GENOMIC DNA]</scope>
    <source>
        <strain evidence="3 4">CGMCC 1.6493</strain>
    </source>
</reference>
<dbReference type="NCBIfam" id="TIGR01540">
    <property type="entry name" value="portal_PBSX"/>
    <property type="match status" value="1"/>
</dbReference>
<organism evidence="3 4">
    <name type="scientific">Halomonas saccharevitans</name>
    <dbReference type="NCBI Taxonomy" id="416872"/>
    <lineage>
        <taxon>Bacteria</taxon>
        <taxon>Pseudomonadati</taxon>
        <taxon>Pseudomonadota</taxon>
        <taxon>Gammaproteobacteria</taxon>
        <taxon>Oceanospirillales</taxon>
        <taxon>Halomonadaceae</taxon>
        <taxon>Halomonas</taxon>
    </lineage>
</organism>
<protein>
    <submittedName>
        <fullName evidence="3">Phage portal protein, PBSX family</fullName>
    </submittedName>
</protein>
<evidence type="ECO:0000256" key="2">
    <source>
        <dbReference type="SAM" id="MobiDB-lite"/>
    </source>
</evidence>
<evidence type="ECO:0000313" key="4">
    <source>
        <dbReference type="Proteomes" id="UP000199594"/>
    </source>
</evidence>
<accession>A0A1I7CPM4</accession>
<dbReference type="Pfam" id="PF04860">
    <property type="entry name" value="Phage_portal"/>
    <property type="match status" value="1"/>
</dbReference>
<proteinExistence type="inferred from homology"/>
<dbReference type="Proteomes" id="UP000199594">
    <property type="component" value="Unassembled WGS sequence"/>
</dbReference>
<feature type="region of interest" description="Disordered" evidence="2">
    <location>
        <begin position="1"/>
        <end position="28"/>
    </location>
</feature>
<evidence type="ECO:0000313" key="3">
    <source>
        <dbReference type="EMBL" id="SFU01380.1"/>
    </source>
</evidence>
<feature type="compositionally biased region" description="Low complexity" evidence="2">
    <location>
        <begin position="15"/>
        <end position="26"/>
    </location>
</feature>
<sequence length="363" mass="40750">MTATEKPRVRVPAYSSSDGGSPSIESTALSTAPQAQAFSFGDPEPVTSMRDAFYEGIYLSGDEWYEPPVPLEILAKSYRATAHHGSALQVKRNILLRTFKPHPLLGRRAFSALALDYLVFGNGYLEEVRGRLGKRLPFRHLGAKYMRRGLNDRYWWAPNYLERTELPRGRVVHLLEPDIDQGIYGVPDYIGSLQSAWLNESATLFRRRYYLNGSHAGFIMYVNDPAHDQKDIDAMRQALKDSKGPGNFRNLFLYSPNGKKDGVQVIPVSEVAAKDDFWNIKNITRDDQLAGHRIPPQMMGIIPQNTGGFGDVEKAARVFVANELEPLQATMREINEWAGEEIVQFDPYSLSGGEGTGLDPTRR</sequence>
<name>A0A1I7CPM4_9GAMM</name>